<dbReference type="InterPro" id="IPR003566">
    <property type="entry name" value="Tcell_CD5"/>
</dbReference>
<reference evidence="6" key="2">
    <citation type="submission" date="2025-08" db="UniProtKB">
        <authorList>
            <consortium name="Ensembl"/>
        </authorList>
    </citation>
    <scope>IDENTIFICATION</scope>
</reference>
<dbReference type="Pfam" id="PF00530">
    <property type="entry name" value="SRCR"/>
    <property type="match status" value="1"/>
</dbReference>
<reference evidence="6 7" key="1">
    <citation type="submission" date="2017-10" db="EMBL/GenBank/DDBJ databases">
        <title>A new Pekin duck reference genome.</title>
        <authorList>
            <person name="Hou Z.-C."/>
            <person name="Zhou Z.-K."/>
            <person name="Zhu F."/>
            <person name="Hou S.-S."/>
        </authorList>
    </citation>
    <scope>NUCLEOTIDE SEQUENCE [LARGE SCALE GENOMIC DNA]</scope>
</reference>
<dbReference type="GO" id="GO:0031295">
    <property type="term" value="P:T cell costimulation"/>
    <property type="evidence" value="ECO:0007669"/>
    <property type="project" value="TreeGrafter"/>
</dbReference>
<accession>A0A493TSD1</accession>
<organism evidence="6 7">
    <name type="scientific">Anas platyrhynchos platyrhynchos</name>
    <name type="common">Northern mallard</name>
    <dbReference type="NCBI Taxonomy" id="8840"/>
    <lineage>
        <taxon>Eukaryota</taxon>
        <taxon>Metazoa</taxon>
        <taxon>Chordata</taxon>
        <taxon>Craniata</taxon>
        <taxon>Vertebrata</taxon>
        <taxon>Euteleostomi</taxon>
        <taxon>Archelosauria</taxon>
        <taxon>Archosauria</taxon>
        <taxon>Dinosauria</taxon>
        <taxon>Saurischia</taxon>
        <taxon>Theropoda</taxon>
        <taxon>Coelurosauria</taxon>
        <taxon>Aves</taxon>
        <taxon>Neognathae</taxon>
        <taxon>Galloanserae</taxon>
        <taxon>Anseriformes</taxon>
        <taxon>Anatidae</taxon>
        <taxon>Anatinae</taxon>
        <taxon>Anas</taxon>
    </lineage>
</organism>
<feature type="transmembrane region" description="Helical" evidence="4">
    <location>
        <begin position="504"/>
        <end position="529"/>
    </location>
</feature>
<sequence length="619" mass="66127">MGIGRGLAGNEDEDGGGGGRGQGGGGGGDADEVEPLGFSLVLQEPARQRAGCDFKRARRDAENHRGRKNSLFLPVPPLGSLPRPGYRGVGAPCSAASAGEEEEEEAASGPMAAWPPALRLLLALGAWAICSHRGAALDNKAPLLRLTGGSCRCAGKLEVYTEKGRSPVCGDMKSQEAASICQQLSCGPLIATSHLAMDSNREARVQAMRCTWMGTWERCRWMPANCSNHATFICSEPAPTTTKPPTMPPTTSPEPTGESPAARAAWQGFAWLLGNLGSPNPACDGHDLPVPSPGPPRLRLVDGNFSCSGFVELHVRGRWGAVASNPGNWMELGARICSTLGCGSLIGGPTAPQPSQLLVKWEAVEPCRSPQPIDCFNRTRAERGRAPAFLTCSGSQPQAVRRLAGGPTPCEGDIEVFQQGRWQVLCDHRALRNERGRQLCRELRCGNLSSSTELREPPAMGVSCDVRHLHLCPDSPRSLRSCSRTRVVCQDSKPHPAGVPAGTVASICLALLLFGILLLICGPPAYRWLMKKISKKKQRQWIGPTGLNQNVSFHRNSTVTLRPRADGQRAQGGDNDYAQPPQKSSHLTAYAALEGAARSSNPPDNSSDSDYDLQSARRL</sequence>
<keyword evidence="4" id="KW-1133">Transmembrane helix</keyword>
<name>A0A493TSD1_ANAPP</name>
<evidence type="ECO:0000313" key="7">
    <source>
        <dbReference type="Proteomes" id="UP000016666"/>
    </source>
</evidence>
<reference evidence="6" key="3">
    <citation type="submission" date="2025-09" db="UniProtKB">
        <authorList>
            <consortium name="Ensembl"/>
        </authorList>
    </citation>
    <scope>IDENTIFICATION</scope>
</reference>
<feature type="domain" description="SRCR" evidence="5">
    <location>
        <begin position="144"/>
        <end position="235"/>
    </location>
</feature>
<evidence type="ECO:0000313" key="6">
    <source>
        <dbReference type="Ensembl" id="ENSAPLP00000028788.1"/>
    </source>
</evidence>
<feature type="compositionally biased region" description="Gly residues" evidence="3">
    <location>
        <begin position="16"/>
        <end position="28"/>
    </location>
</feature>
<evidence type="ECO:0000256" key="4">
    <source>
        <dbReference type="SAM" id="Phobius"/>
    </source>
</evidence>
<dbReference type="InterPro" id="IPR036772">
    <property type="entry name" value="SRCR-like_dom_sf"/>
</dbReference>
<dbReference type="SMART" id="SM00202">
    <property type="entry name" value="SR"/>
    <property type="match status" value="1"/>
</dbReference>
<evidence type="ECO:0000259" key="5">
    <source>
        <dbReference type="PROSITE" id="PS50287"/>
    </source>
</evidence>
<dbReference type="PANTHER" id="PTHR47309">
    <property type="entry name" value="T-CELL SURFACE GLYCOPROTEIN CD5"/>
    <property type="match status" value="1"/>
</dbReference>
<evidence type="ECO:0000256" key="3">
    <source>
        <dbReference type="SAM" id="MobiDB-lite"/>
    </source>
</evidence>
<feature type="compositionally biased region" description="Low complexity" evidence="3">
    <location>
        <begin position="599"/>
        <end position="608"/>
    </location>
</feature>
<dbReference type="STRING" id="8840.ENSAPLP00000028788"/>
<dbReference type="GeneTree" id="ENSGT00940000167155"/>
<evidence type="ECO:0000256" key="1">
    <source>
        <dbReference type="ARBA" id="ARBA00023157"/>
    </source>
</evidence>
<dbReference type="PROSITE" id="PS50287">
    <property type="entry name" value="SRCR_2"/>
    <property type="match status" value="3"/>
</dbReference>
<dbReference type="Ensembl" id="ENSAPLT00000045708.1">
    <property type="protein sequence ID" value="ENSAPLP00000028788.1"/>
    <property type="gene ID" value="ENSAPLG00000018569.1"/>
</dbReference>
<keyword evidence="4" id="KW-0472">Membrane</keyword>
<dbReference type="Gene3D" id="3.10.250.10">
    <property type="entry name" value="SRCR-like domain"/>
    <property type="match status" value="3"/>
</dbReference>
<keyword evidence="7" id="KW-1185">Reference proteome</keyword>
<evidence type="ECO:0000256" key="2">
    <source>
        <dbReference type="PROSITE-ProRule" id="PRU00196"/>
    </source>
</evidence>
<protein>
    <recommendedName>
        <fullName evidence="5">SRCR domain-containing protein</fullName>
    </recommendedName>
</protein>
<feature type="domain" description="SRCR" evidence="5">
    <location>
        <begin position="401"/>
        <end position="490"/>
    </location>
</feature>
<feature type="region of interest" description="Disordered" evidence="3">
    <location>
        <begin position="553"/>
        <end position="619"/>
    </location>
</feature>
<comment type="caution">
    <text evidence="2">Lacks conserved residue(s) required for the propagation of feature annotation.</text>
</comment>
<dbReference type="PRINTS" id="PR01409">
    <property type="entry name" value="TCELLCD5"/>
</dbReference>
<feature type="domain" description="SRCR" evidence="5">
    <location>
        <begin position="298"/>
        <end position="393"/>
    </location>
</feature>
<dbReference type="AlphaFoldDB" id="A0A493TSD1"/>
<dbReference type="PANTHER" id="PTHR47309:SF1">
    <property type="entry name" value="T-CELL SURFACE GLYCOPROTEIN CD5"/>
    <property type="match status" value="1"/>
</dbReference>
<keyword evidence="4" id="KW-0812">Transmembrane</keyword>
<dbReference type="Proteomes" id="UP000016666">
    <property type="component" value="Chromosome 5"/>
</dbReference>
<feature type="region of interest" description="Disordered" evidence="3">
    <location>
        <begin position="1"/>
        <end position="49"/>
    </location>
</feature>
<dbReference type="InterPro" id="IPR001190">
    <property type="entry name" value="SRCR"/>
</dbReference>
<feature type="region of interest" description="Disordered" evidence="3">
    <location>
        <begin position="57"/>
        <end position="76"/>
    </location>
</feature>
<feature type="region of interest" description="Disordered" evidence="3">
    <location>
        <begin position="237"/>
        <end position="260"/>
    </location>
</feature>
<dbReference type="GO" id="GO:0005886">
    <property type="term" value="C:plasma membrane"/>
    <property type="evidence" value="ECO:0007669"/>
    <property type="project" value="TreeGrafter"/>
</dbReference>
<proteinExistence type="predicted"/>
<keyword evidence="1" id="KW-1015">Disulfide bond</keyword>
<dbReference type="SUPFAM" id="SSF56487">
    <property type="entry name" value="SRCR-like"/>
    <property type="match status" value="3"/>
</dbReference>